<accession>A0A9X2C194</accession>
<dbReference type="InterPro" id="IPR000515">
    <property type="entry name" value="MetI-like"/>
</dbReference>
<dbReference type="InterPro" id="IPR005769">
    <property type="entry name" value="PhnE/PtxC"/>
</dbReference>
<evidence type="ECO:0000256" key="5">
    <source>
        <dbReference type="ARBA" id="ARBA00022989"/>
    </source>
</evidence>
<evidence type="ECO:0000313" key="10">
    <source>
        <dbReference type="Proteomes" id="UP001139353"/>
    </source>
</evidence>
<dbReference type="InterPro" id="IPR035906">
    <property type="entry name" value="MetI-like_sf"/>
</dbReference>
<evidence type="ECO:0000256" key="3">
    <source>
        <dbReference type="ARBA" id="ARBA00022475"/>
    </source>
</evidence>
<evidence type="ECO:0000256" key="1">
    <source>
        <dbReference type="ARBA" id="ARBA00004651"/>
    </source>
</evidence>
<evidence type="ECO:0000256" key="2">
    <source>
        <dbReference type="ARBA" id="ARBA00022448"/>
    </source>
</evidence>
<dbReference type="Proteomes" id="UP001139353">
    <property type="component" value="Unassembled WGS sequence"/>
</dbReference>
<keyword evidence="5 7" id="KW-1133">Transmembrane helix</keyword>
<dbReference type="EMBL" id="JAJLJH010000009">
    <property type="protein sequence ID" value="MCK9688593.1"/>
    <property type="molecule type" value="Genomic_DNA"/>
</dbReference>
<organism evidence="9 10">
    <name type="scientific">Scleromatobacter humisilvae</name>
    <dbReference type="NCBI Taxonomy" id="2897159"/>
    <lineage>
        <taxon>Bacteria</taxon>
        <taxon>Pseudomonadati</taxon>
        <taxon>Pseudomonadota</taxon>
        <taxon>Betaproteobacteria</taxon>
        <taxon>Burkholderiales</taxon>
        <taxon>Sphaerotilaceae</taxon>
        <taxon>Scleromatobacter</taxon>
    </lineage>
</organism>
<dbReference type="PANTHER" id="PTHR30043">
    <property type="entry name" value="PHOSPHONATES TRANSPORT SYSTEM PERMEASE PROTEIN"/>
    <property type="match status" value="1"/>
</dbReference>
<feature type="transmembrane region" description="Helical" evidence="7">
    <location>
        <begin position="73"/>
        <end position="98"/>
    </location>
</feature>
<keyword evidence="2 7" id="KW-0813">Transport</keyword>
<feature type="domain" description="ABC transmembrane type-1" evidence="8">
    <location>
        <begin position="69"/>
        <end position="248"/>
    </location>
</feature>
<evidence type="ECO:0000256" key="7">
    <source>
        <dbReference type="RuleBase" id="RU363032"/>
    </source>
</evidence>
<keyword evidence="3" id="KW-1003">Cell membrane</keyword>
<evidence type="ECO:0000256" key="4">
    <source>
        <dbReference type="ARBA" id="ARBA00022692"/>
    </source>
</evidence>
<dbReference type="GO" id="GO:0015416">
    <property type="term" value="F:ABC-type phosphonate transporter activity"/>
    <property type="evidence" value="ECO:0007669"/>
    <property type="project" value="InterPro"/>
</dbReference>
<feature type="transmembrane region" description="Helical" evidence="7">
    <location>
        <begin position="9"/>
        <end position="30"/>
    </location>
</feature>
<reference evidence="9" key="1">
    <citation type="submission" date="2021-11" db="EMBL/GenBank/DDBJ databases">
        <title>BS-T2-15 a new species belonging to the Comamonadaceae family isolated from the soil of a French oak forest.</title>
        <authorList>
            <person name="Mieszkin S."/>
            <person name="Alain K."/>
        </authorList>
    </citation>
    <scope>NUCLEOTIDE SEQUENCE</scope>
    <source>
        <strain evidence="9">BS-T2-15</strain>
    </source>
</reference>
<keyword evidence="4 7" id="KW-0812">Transmembrane</keyword>
<dbReference type="NCBIfam" id="TIGR01097">
    <property type="entry name" value="PhnE"/>
    <property type="match status" value="1"/>
</dbReference>
<comment type="caution">
    <text evidence="9">The sequence shown here is derived from an EMBL/GenBank/DDBJ whole genome shotgun (WGS) entry which is preliminary data.</text>
</comment>
<comment type="similarity">
    <text evidence="7">Belongs to the binding-protein-dependent transport system permease family.</text>
</comment>
<comment type="subcellular location">
    <subcellularLocation>
        <location evidence="1 7">Cell membrane</location>
        <topology evidence="1 7">Multi-pass membrane protein</topology>
    </subcellularLocation>
</comment>
<feature type="transmembrane region" description="Helical" evidence="7">
    <location>
        <begin position="119"/>
        <end position="142"/>
    </location>
</feature>
<dbReference type="AlphaFoldDB" id="A0A9X2C194"/>
<evidence type="ECO:0000313" key="9">
    <source>
        <dbReference type="EMBL" id="MCK9688593.1"/>
    </source>
</evidence>
<feature type="transmembrane region" description="Helical" evidence="7">
    <location>
        <begin position="230"/>
        <end position="249"/>
    </location>
</feature>
<feature type="transmembrane region" description="Helical" evidence="7">
    <location>
        <begin position="205"/>
        <end position="224"/>
    </location>
</feature>
<dbReference type="CDD" id="cd06261">
    <property type="entry name" value="TM_PBP2"/>
    <property type="match status" value="1"/>
</dbReference>
<dbReference type="PANTHER" id="PTHR30043:SF1">
    <property type="entry name" value="ABC TRANSPORT SYSTEM PERMEASE PROTEIN P69"/>
    <property type="match status" value="1"/>
</dbReference>
<gene>
    <name evidence="9" type="primary">phnE</name>
    <name evidence="9" type="ORF">LPC04_23025</name>
</gene>
<dbReference type="SUPFAM" id="SSF161098">
    <property type="entry name" value="MetI-like"/>
    <property type="match status" value="1"/>
</dbReference>
<evidence type="ECO:0000256" key="6">
    <source>
        <dbReference type="ARBA" id="ARBA00023136"/>
    </source>
</evidence>
<keyword evidence="6 7" id="KW-0472">Membrane</keyword>
<proteinExistence type="inferred from homology"/>
<dbReference type="GO" id="GO:0005886">
    <property type="term" value="C:plasma membrane"/>
    <property type="evidence" value="ECO:0007669"/>
    <property type="project" value="UniProtKB-SubCell"/>
</dbReference>
<sequence length="262" mass="27327">MTAQRGHGLAGLACVAAIAIAVVASFRYLAVDFGGLFEAEARGRMARFVVEFFPPDVSPAFLRQVGAASLQTLAVSLLGTLIPTIVGGVLALPAAGRFGAVPKWLARSLLNGLRSVPELVWAALMVLAAGLGPFAGTLALALHTTGVLGRLFAESLENASPLPETALRDLGAGAVARFVHGTLPLIAPQCLGYVLYRWEMNIRMATILGFVGAGGLGQLLYFHLSLFQQAQAATVLVAMTLLVLGDDALSGWARRSLSAQAH</sequence>
<evidence type="ECO:0000259" key="8">
    <source>
        <dbReference type="PROSITE" id="PS50928"/>
    </source>
</evidence>
<dbReference type="RefSeq" id="WP_275684639.1">
    <property type="nucleotide sequence ID" value="NZ_JAJLJH010000009.1"/>
</dbReference>
<dbReference type="Pfam" id="PF00528">
    <property type="entry name" value="BPD_transp_1"/>
    <property type="match status" value="1"/>
</dbReference>
<dbReference type="Gene3D" id="1.10.3720.10">
    <property type="entry name" value="MetI-like"/>
    <property type="match status" value="1"/>
</dbReference>
<keyword evidence="10" id="KW-1185">Reference proteome</keyword>
<dbReference type="PROSITE" id="PS50928">
    <property type="entry name" value="ABC_TM1"/>
    <property type="match status" value="1"/>
</dbReference>
<name>A0A9X2C194_9BURK</name>
<protein>
    <submittedName>
        <fullName evidence="9">Phosphonate ABC transporter, permease protein PhnE</fullName>
    </submittedName>
</protein>